<gene>
    <name evidence="7" type="ordered locus">Asphe3_25990</name>
</gene>
<feature type="domain" description="RNA polymerase sigma factor 70 region 4 type 2" evidence="6">
    <location>
        <begin position="180"/>
        <end position="232"/>
    </location>
</feature>
<evidence type="ECO:0000256" key="4">
    <source>
        <dbReference type="ARBA" id="ARBA00023163"/>
    </source>
</evidence>
<dbReference type="KEGG" id="apn:Asphe3_25990"/>
<dbReference type="eggNOG" id="COG1595">
    <property type="taxonomic scope" value="Bacteria"/>
</dbReference>
<dbReference type="Pfam" id="PF04542">
    <property type="entry name" value="Sigma70_r2"/>
    <property type="match status" value="1"/>
</dbReference>
<dbReference type="EMBL" id="CP002379">
    <property type="protein sequence ID" value="ADX73723.1"/>
    <property type="molecule type" value="Genomic_DNA"/>
</dbReference>
<dbReference type="GO" id="GO:0016987">
    <property type="term" value="F:sigma factor activity"/>
    <property type="evidence" value="ECO:0007669"/>
    <property type="project" value="UniProtKB-KW"/>
</dbReference>
<dbReference type="Proteomes" id="UP000008639">
    <property type="component" value="Chromosome"/>
</dbReference>
<dbReference type="NCBIfam" id="TIGR02937">
    <property type="entry name" value="sigma70-ECF"/>
    <property type="match status" value="1"/>
</dbReference>
<dbReference type="STRING" id="930171.Asphe3_25990"/>
<evidence type="ECO:0000259" key="6">
    <source>
        <dbReference type="Pfam" id="PF08281"/>
    </source>
</evidence>
<evidence type="ECO:0000313" key="8">
    <source>
        <dbReference type="Proteomes" id="UP000008639"/>
    </source>
</evidence>
<dbReference type="SUPFAM" id="SSF88946">
    <property type="entry name" value="Sigma2 domain of RNA polymerase sigma factors"/>
    <property type="match status" value="1"/>
</dbReference>
<dbReference type="SUPFAM" id="SSF88659">
    <property type="entry name" value="Sigma3 and sigma4 domains of RNA polymerase sigma factors"/>
    <property type="match status" value="1"/>
</dbReference>
<dbReference type="InterPro" id="IPR007627">
    <property type="entry name" value="RNA_pol_sigma70_r2"/>
</dbReference>
<dbReference type="InterPro" id="IPR013324">
    <property type="entry name" value="RNA_pol_sigma_r3/r4-like"/>
</dbReference>
<dbReference type="InterPro" id="IPR013325">
    <property type="entry name" value="RNA_pol_sigma_r2"/>
</dbReference>
<dbReference type="AlphaFoldDB" id="F0M7K4"/>
<keyword evidence="4" id="KW-0804">Transcription</keyword>
<dbReference type="Pfam" id="PF08281">
    <property type="entry name" value="Sigma70_r4_2"/>
    <property type="match status" value="1"/>
</dbReference>
<organism evidence="7 8">
    <name type="scientific">Pseudarthrobacter phenanthrenivorans (strain DSM 18606 / JCM 16027 / LMG 23796 / Sphe3)</name>
    <name type="common">Arthrobacter phenanthrenivorans</name>
    <dbReference type="NCBI Taxonomy" id="930171"/>
    <lineage>
        <taxon>Bacteria</taxon>
        <taxon>Bacillati</taxon>
        <taxon>Actinomycetota</taxon>
        <taxon>Actinomycetes</taxon>
        <taxon>Micrococcales</taxon>
        <taxon>Micrococcaceae</taxon>
        <taxon>Pseudarthrobacter</taxon>
    </lineage>
</organism>
<evidence type="ECO:0000256" key="2">
    <source>
        <dbReference type="ARBA" id="ARBA00023015"/>
    </source>
</evidence>
<reference evidence="7 8" key="1">
    <citation type="journal article" date="2011" name="Stand. Genomic Sci.">
        <title>Complete genome sequence of Arthrobacter phenanthrenivorans type strain (Sphe3).</title>
        <authorList>
            <person name="Kallimanis A."/>
            <person name="Labutti K.M."/>
            <person name="Lapidus A."/>
            <person name="Clum A."/>
            <person name="Lykidis A."/>
            <person name="Mavromatis K."/>
            <person name="Pagani I."/>
            <person name="Liolios K."/>
            <person name="Ivanova N."/>
            <person name="Goodwin L."/>
            <person name="Pitluck S."/>
            <person name="Chen A."/>
            <person name="Palaniappan K."/>
            <person name="Markowitz V."/>
            <person name="Bristow J."/>
            <person name="Velentzas A.D."/>
            <person name="Perisynakis A."/>
            <person name="Ouzounis C.C."/>
            <person name="Kyrpides N.C."/>
            <person name="Koukkou A.I."/>
            <person name="Drainas C."/>
        </authorList>
    </citation>
    <scope>NUCLEOTIDE SEQUENCE [LARGE SCALE GENOMIC DNA]</scope>
    <source>
        <strain evidence="8">DSM 18606 / JCM 16027 / LMG 23796 / Sphe3</strain>
    </source>
</reference>
<dbReference type="HOGENOM" id="CLU_047691_9_3_11"/>
<feature type="domain" description="RNA polymerase sigma-70 region 2" evidence="5">
    <location>
        <begin position="82"/>
        <end position="148"/>
    </location>
</feature>
<sequence>MFEELQVTLLESGSRTARSSRDGTAPDSQPGVLCLVVMDTPNAPRSEAPAAVTDAPSDLSHRLAVLLEGIGRGDQAAFAEFYQLTSRRVFGMARRVLIDAELSEDTTQEVFLQVWQNAAKFDPKAGSPLSWLMTIAHRRAVDRVRSSQSSTDREAKYGASTQDIDHDTVADEVGSRLEAEAVVRCLETLTETQQESVRLAYYGGLTYREVAERLNAAVPTIKSRIRDGLIRLKTCLGVS</sequence>
<dbReference type="PANTHER" id="PTHR43133:SF66">
    <property type="entry name" value="ECF RNA POLYMERASE SIGMA FACTOR SIGK"/>
    <property type="match status" value="1"/>
</dbReference>
<dbReference type="InterPro" id="IPR013249">
    <property type="entry name" value="RNA_pol_sigma70_r4_t2"/>
</dbReference>
<dbReference type="GO" id="GO:0003677">
    <property type="term" value="F:DNA binding"/>
    <property type="evidence" value="ECO:0007669"/>
    <property type="project" value="InterPro"/>
</dbReference>
<dbReference type="GO" id="GO:0006352">
    <property type="term" value="P:DNA-templated transcription initiation"/>
    <property type="evidence" value="ECO:0007669"/>
    <property type="project" value="InterPro"/>
</dbReference>
<comment type="similarity">
    <text evidence="1">Belongs to the sigma-70 factor family. ECF subfamily.</text>
</comment>
<dbReference type="InterPro" id="IPR039425">
    <property type="entry name" value="RNA_pol_sigma-70-like"/>
</dbReference>
<dbReference type="Gene3D" id="1.10.1740.10">
    <property type="match status" value="1"/>
</dbReference>
<name>F0M7K4_PSEPM</name>
<dbReference type="CDD" id="cd06171">
    <property type="entry name" value="Sigma70_r4"/>
    <property type="match status" value="1"/>
</dbReference>
<evidence type="ECO:0000313" key="7">
    <source>
        <dbReference type="EMBL" id="ADX73723.1"/>
    </source>
</evidence>
<protein>
    <submittedName>
        <fullName evidence="7">RNA polymerase sigma factor, sigma-70 family</fullName>
    </submittedName>
</protein>
<dbReference type="InterPro" id="IPR036388">
    <property type="entry name" value="WH-like_DNA-bd_sf"/>
</dbReference>
<keyword evidence="3" id="KW-0731">Sigma factor</keyword>
<proteinExistence type="inferred from homology"/>
<evidence type="ECO:0000259" key="5">
    <source>
        <dbReference type="Pfam" id="PF04542"/>
    </source>
</evidence>
<dbReference type="InterPro" id="IPR014284">
    <property type="entry name" value="RNA_pol_sigma-70_dom"/>
</dbReference>
<evidence type="ECO:0000256" key="1">
    <source>
        <dbReference type="ARBA" id="ARBA00010641"/>
    </source>
</evidence>
<evidence type="ECO:0000256" key="3">
    <source>
        <dbReference type="ARBA" id="ARBA00023082"/>
    </source>
</evidence>
<keyword evidence="2" id="KW-0805">Transcription regulation</keyword>
<dbReference type="PANTHER" id="PTHR43133">
    <property type="entry name" value="RNA POLYMERASE ECF-TYPE SIGMA FACTO"/>
    <property type="match status" value="1"/>
</dbReference>
<accession>F0M7K4</accession>
<dbReference type="NCBIfam" id="NF007228">
    <property type="entry name" value="PRK09646.1"/>
    <property type="match status" value="1"/>
</dbReference>
<dbReference type="Gene3D" id="1.10.10.10">
    <property type="entry name" value="Winged helix-like DNA-binding domain superfamily/Winged helix DNA-binding domain"/>
    <property type="match status" value="1"/>
</dbReference>